<evidence type="ECO:0000313" key="2">
    <source>
        <dbReference type="EMBL" id="CAD8074269.1"/>
    </source>
</evidence>
<evidence type="ECO:0000313" key="3">
    <source>
        <dbReference type="Proteomes" id="UP000688137"/>
    </source>
</evidence>
<reference evidence="2" key="1">
    <citation type="submission" date="2021-01" db="EMBL/GenBank/DDBJ databases">
        <authorList>
            <consortium name="Genoscope - CEA"/>
            <person name="William W."/>
        </authorList>
    </citation>
    <scope>NUCLEOTIDE SEQUENCE</scope>
</reference>
<proteinExistence type="predicted"/>
<organism evidence="2 3">
    <name type="scientific">Paramecium primaurelia</name>
    <dbReference type="NCBI Taxonomy" id="5886"/>
    <lineage>
        <taxon>Eukaryota</taxon>
        <taxon>Sar</taxon>
        <taxon>Alveolata</taxon>
        <taxon>Ciliophora</taxon>
        <taxon>Intramacronucleata</taxon>
        <taxon>Oligohymenophorea</taxon>
        <taxon>Peniculida</taxon>
        <taxon>Parameciidae</taxon>
        <taxon>Paramecium</taxon>
    </lineage>
</organism>
<feature type="coiled-coil region" evidence="1">
    <location>
        <begin position="43"/>
        <end position="98"/>
    </location>
</feature>
<feature type="coiled-coil region" evidence="1">
    <location>
        <begin position="127"/>
        <end position="154"/>
    </location>
</feature>
<gene>
    <name evidence="2" type="ORF">PPRIM_AZ9-3.1.T0520175</name>
</gene>
<evidence type="ECO:0000256" key="1">
    <source>
        <dbReference type="SAM" id="Coils"/>
    </source>
</evidence>
<keyword evidence="3" id="KW-1185">Reference proteome</keyword>
<dbReference type="AlphaFoldDB" id="A0A8S1M3Q8"/>
<protein>
    <submittedName>
        <fullName evidence="2">Uncharacterized protein</fullName>
    </submittedName>
</protein>
<dbReference type="EMBL" id="CAJJDM010000052">
    <property type="protein sequence ID" value="CAD8074269.1"/>
    <property type="molecule type" value="Genomic_DNA"/>
</dbReference>
<dbReference type="OMA" id="LYQCDKL"/>
<comment type="caution">
    <text evidence="2">The sequence shown here is derived from an EMBL/GenBank/DDBJ whole genome shotgun (WGS) entry which is preliminary data.</text>
</comment>
<sequence>MQNYYQLPLSPRQFISHNNCTLNQSPRHYAQVPISIVPQQAQVVDLKQYEQKWMKKIQQLEEELCYCQQKASYLEKEYEDLASEAQGYKEEIKKLKSNLYQCDKLDIMNQMSRTQENNTISTALDSERRLDDKEDNLKDQIIELQKVIIKLQRESSQNKIEAIKWKNKYIEVNKLYNELSVEKQKP</sequence>
<keyword evidence="1" id="KW-0175">Coiled coil</keyword>
<dbReference type="Proteomes" id="UP000688137">
    <property type="component" value="Unassembled WGS sequence"/>
</dbReference>
<name>A0A8S1M3Q8_PARPR</name>
<accession>A0A8S1M3Q8</accession>